<dbReference type="PROSITE" id="PS51257">
    <property type="entry name" value="PROKAR_LIPOPROTEIN"/>
    <property type="match status" value="1"/>
</dbReference>
<evidence type="ECO:0000256" key="1">
    <source>
        <dbReference type="SAM" id="MobiDB-lite"/>
    </source>
</evidence>
<evidence type="ECO:0000313" key="3">
    <source>
        <dbReference type="EMBL" id="NUU13220.1"/>
    </source>
</evidence>
<protein>
    <submittedName>
        <fullName evidence="3">Uncharacterized protein</fullName>
    </submittedName>
</protein>
<keyword evidence="4" id="KW-1185">Reference proteome</keyword>
<keyword evidence="2" id="KW-0732">Signal</keyword>
<gene>
    <name evidence="3" type="ORF">HP507_05135</name>
</gene>
<feature type="region of interest" description="Disordered" evidence="1">
    <location>
        <begin position="175"/>
        <end position="199"/>
    </location>
</feature>
<sequence length="199" mass="21814">MQKTLLAAAGLAAAGTFGACALVLAGPVTPIKFDVGPVASLLNPHLSQNWQLFAPDPISDERGVIARIRCQGEETKWTDISSSAIARTQSSRFFPDRESRIVSNALVERFAQDDISKRLETRGKEDLVPSDVSTQRRAERVLARYAAHRIPCPSPHDPDDGPSAVQLRYVVQPLTPWSERSDGSARAEPRTTDSEWIPL</sequence>
<name>A0ABX2M8I6_9MICO</name>
<accession>A0ABX2M8I6</accession>
<organism evidence="3 4">
    <name type="scientific">Curtobacterium pusillum</name>
    <dbReference type="NCBI Taxonomy" id="69373"/>
    <lineage>
        <taxon>Bacteria</taxon>
        <taxon>Bacillati</taxon>
        <taxon>Actinomycetota</taxon>
        <taxon>Actinomycetes</taxon>
        <taxon>Micrococcales</taxon>
        <taxon>Microbacteriaceae</taxon>
        <taxon>Curtobacterium</taxon>
    </lineage>
</organism>
<feature type="signal peptide" evidence="2">
    <location>
        <begin position="1"/>
        <end position="21"/>
    </location>
</feature>
<dbReference type="InterPro" id="IPR043857">
    <property type="entry name" value="DUF5819"/>
</dbReference>
<comment type="caution">
    <text evidence="3">The sequence shown here is derived from an EMBL/GenBank/DDBJ whole genome shotgun (WGS) entry which is preliminary data.</text>
</comment>
<evidence type="ECO:0000313" key="4">
    <source>
        <dbReference type="Proteomes" id="UP000573001"/>
    </source>
</evidence>
<dbReference type="Proteomes" id="UP000573001">
    <property type="component" value="Unassembled WGS sequence"/>
</dbReference>
<evidence type="ECO:0000256" key="2">
    <source>
        <dbReference type="SAM" id="SignalP"/>
    </source>
</evidence>
<dbReference type="Pfam" id="PF19136">
    <property type="entry name" value="DUF5819"/>
    <property type="match status" value="1"/>
</dbReference>
<dbReference type="RefSeq" id="WP_175350774.1">
    <property type="nucleotide sequence ID" value="NZ_BAAAWQ010000001.1"/>
</dbReference>
<reference evidence="3 4" key="1">
    <citation type="submission" date="2020-05" db="EMBL/GenBank/DDBJ databases">
        <title>Genome Sequencing of Type Strains.</title>
        <authorList>
            <person name="Lemaire J.F."/>
            <person name="Inderbitzin P."/>
            <person name="Gregorio O.A."/>
            <person name="Collins S.B."/>
            <person name="Wespe N."/>
            <person name="Knight-Connoni V."/>
        </authorList>
    </citation>
    <scope>NUCLEOTIDE SEQUENCE [LARGE SCALE GENOMIC DNA]</scope>
    <source>
        <strain evidence="3 4">ATCC 19096</strain>
    </source>
</reference>
<dbReference type="EMBL" id="JABMCE010000061">
    <property type="protein sequence ID" value="NUU13220.1"/>
    <property type="molecule type" value="Genomic_DNA"/>
</dbReference>
<proteinExistence type="predicted"/>
<feature type="chain" id="PRO_5045225176" evidence="2">
    <location>
        <begin position="22"/>
        <end position="199"/>
    </location>
</feature>
<feature type="compositionally biased region" description="Basic and acidic residues" evidence="1">
    <location>
        <begin position="179"/>
        <end position="193"/>
    </location>
</feature>